<keyword evidence="3" id="KW-1185">Reference proteome</keyword>
<organism evidence="2 3">
    <name type="scientific">Sphingomonas donggukensis</name>
    <dbReference type="NCBI Taxonomy" id="2949093"/>
    <lineage>
        <taxon>Bacteria</taxon>
        <taxon>Pseudomonadati</taxon>
        <taxon>Pseudomonadota</taxon>
        <taxon>Alphaproteobacteria</taxon>
        <taxon>Sphingomonadales</taxon>
        <taxon>Sphingomonadaceae</taxon>
        <taxon>Sphingomonas</taxon>
    </lineage>
</organism>
<dbReference type="InterPro" id="IPR019288">
    <property type="entry name" value="3'-5'_exonuclease_PolB-like"/>
</dbReference>
<dbReference type="SUPFAM" id="SSF53098">
    <property type="entry name" value="Ribonuclease H-like"/>
    <property type="match status" value="1"/>
</dbReference>
<dbReference type="RefSeq" id="WP_250749959.1">
    <property type="nucleotide sequence ID" value="NZ_CP098401.1"/>
</dbReference>
<dbReference type="InterPro" id="IPR012337">
    <property type="entry name" value="RNaseH-like_sf"/>
</dbReference>
<accession>A0ABY4TR33</accession>
<keyword evidence="2" id="KW-0269">Exonuclease</keyword>
<dbReference type="EMBL" id="CP098401">
    <property type="protein sequence ID" value="URW74850.1"/>
    <property type="molecule type" value="Genomic_DNA"/>
</dbReference>
<name>A0ABY4TR33_9SPHN</name>
<feature type="domain" description="Predicted 3'-5' exonuclease PolB-like" evidence="1">
    <location>
        <begin position="72"/>
        <end position="236"/>
    </location>
</feature>
<proteinExistence type="predicted"/>
<dbReference type="Pfam" id="PF10108">
    <property type="entry name" value="DNA_pol_B_exo2"/>
    <property type="match status" value="1"/>
</dbReference>
<evidence type="ECO:0000313" key="3">
    <source>
        <dbReference type="Proteomes" id="UP001055580"/>
    </source>
</evidence>
<keyword evidence="2" id="KW-0540">Nuclease</keyword>
<evidence type="ECO:0000313" key="2">
    <source>
        <dbReference type="EMBL" id="URW74850.1"/>
    </source>
</evidence>
<sequence length="293" mass="32335">MKTDITTTSRGPRSWIVLDIESAVLDDTAHKRYQAMERWVPGDDKPIRRGYQRSEDPLTCPRWVFQTITTAAMMVLVEDAQGGVDVSRLVTLSAPDHDERAVLAGILQVLADAPADAEICTWMGLAHDIPLLVSGCLRHGLTLPKGWGWLAHGGFHRERHLDLARAYTAGMKMKPIHLAEVLAAVDIPGKITCPPFAVTGLIYAGRWDEVQEACEVDVISTALLLARWRRLTDARAEADAVEDRILRRVAELRAGRGYIGALAAHRHRRFAAKFAKAANDADVLAPWLDQDAA</sequence>
<reference evidence="2" key="1">
    <citation type="submission" date="2022-05" db="EMBL/GenBank/DDBJ databases">
        <title>Sphingomonas sp. strain RMG20 Genome sequencing and assembly.</title>
        <authorList>
            <person name="Kim I."/>
        </authorList>
    </citation>
    <scope>NUCLEOTIDE SEQUENCE</scope>
    <source>
        <strain evidence="2">RMG20</strain>
    </source>
</reference>
<keyword evidence="2" id="KW-0378">Hydrolase</keyword>
<dbReference type="Proteomes" id="UP001055580">
    <property type="component" value="Chromosome"/>
</dbReference>
<protein>
    <submittedName>
        <fullName evidence="2">3'-5' exonuclease</fullName>
    </submittedName>
</protein>
<evidence type="ECO:0000259" key="1">
    <source>
        <dbReference type="Pfam" id="PF10108"/>
    </source>
</evidence>
<dbReference type="GO" id="GO:0004527">
    <property type="term" value="F:exonuclease activity"/>
    <property type="evidence" value="ECO:0007669"/>
    <property type="project" value="UniProtKB-KW"/>
</dbReference>
<gene>
    <name evidence="2" type="ORF">M9980_09750</name>
</gene>